<dbReference type="InterPro" id="IPR007995">
    <property type="entry name" value="DUF742"/>
</dbReference>
<dbReference type="PANTHER" id="PTHR36221:SF1">
    <property type="entry name" value="DUF742 DOMAIN-CONTAINING PROTEIN"/>
    <property type="match status" value="1"/>
</dbReference>
<evidence type="ECO:0000256" key="1">
    <source>
        <dbReference type="SAM" id="MobiDB-lite"/>
    </source>
</evidence>
<dbReference type="Pfam" id="PF05331">
    <property type="entry name" value="DUF742"/>
    <property type="match status" value="1"/>
</dbReference>
<comment type="caution">
    <text evidence="2">The sequence shown here is derived from an EMBL/GenBank/DDBJ whole genome shotgun (WGS) entry which is preliminary data.</text>
</comment>
<reference evidence="2 3" key="1">
    <citation type="submission" date="2016-07" db="EMBL/GenBank/DDBJ databases">
        <title>Draft genome sequence of Prauserella muralis DSM 45305, isolated from a mould-covered wall in an indoor environment.</title>
        <authorList>
            <person name="Ruckert C."/>
            <person name="Albersmeier A."/>
            <person name="Jiang C.-L."/>
            <person name="Jiang Y."/>
            <person name="Kalinowski J."/>
            <person name="Schneider O."/>
            <person name="Winkler A."/>
            <person name="Zotchev S.B."/>
        </authorList>
    </citation>
    <scope>NUCLEOTIDE SEQUENCE [LARGE SCALE GENOMIC DNA]</scope>
    <source>
        <strain evidence="2 3">DSM 45305</strain>
    </source>
</reference>
<feature type="compositionally biased region" description="Basic and acidic residues" evidence="1">
    <location>
        <begin position="1"/>
        <end position="15"/>
    </location>
</feature>
<dbReference type="Proteomes" id="UP000249915">
    <property type="component" value="Unassembled WGS sequence"/>
</dbReference>
<organism evidence="2 3">
    <name type="scientific">Prauserella muralis</name>
    <dbReference type="NCBI Taxonomy" id="588067"/>
    <lineage>
        <taxon>Bacteria</taxon>
        <taxon>Bacillati</taxon>
        <taxon>Actinomycetota</taxon>
        <taxon>Actinomycetes</taxon>
        <taxon>Pseudonocardiales</taxon>
        <taxon>Pseudonocardiaceae</taxon>
        <taxon>Prauserella</taxon>
    </lineage>
</organism>
<keyword evidence="3" id="KW-1185">Reference proteome</keyword>
<feature type="region of interest" description="Disordered" evidence="1">
    <location>
        <begin position="1"/>
        <end position="103"/>
    </location>
</feature>
<dbReference type="PANTHER" id="PTHR36221">
    <property type="entry name" value="DUF742 DOMAIN-CONTAINING PROTEIN"/>
    <property type="match status" value="1"/>
</dbReference>
<evidence type="ECO:0000313" key="3">
    <source>
        <dbReference type="Proteomes" id="UP000249915"/>
    </source>
</evidence>
<sequence>MGTSDEQRKRADGRPVGRSGARFPSARQRERLGYEEQQPEAQEDQSLPPDDGPRQRRVGRSGARFPSARQLERLEPEEQAALPPDPDPEPAPPARTGDPPPRTERVLAAADRHADAEDDAAEQHRLRVRPYVLTKGRTRARDDLHVETLISTDQQAPWNREQLSSEYMAVGRLCRQPRSVAEVAALLSVPLGVARVLISDLAEAGYVHVHSSMATEGGRPDYVLMQRVLEGLHRL</sequence>
<dbReference type="AlphaFoldDB" id="A0A2V4B851"/>
<protein>
    <submittedName>
        <fullName evidence="2">Uncharacterized protein</fullName>
    </submittedName>
</protein>
<feature type="compositionally biased region" description="Pro residues" evidence="1">
    <location>
        <begin position="83"/>
        <end position="93"/>
    </location>
</feature>
<gene>
    <name evidence="2" type="ORF">BAY60_03930</name>
</gene>
<name>A0A2V4B851_9PSEU</name>
<dbReference type="EMBL" id="MASW01000001">
    <property type="protein sequence ID" value="PXY31534.1"/>
    <property type="molecule type" value="Genomic_DNA"/>
</dbReference>
<proteinExistence type="predicted"/>
<accession>A0A2V4B851</accession>
<evidence type="ECO:0000313" key="2">
    <source>
        <dbReference type="EMBL" id="PXY31534.1"/>
    </source>
</evidence>
<dbReference type="RefSeq" id="WP_245992322.1">
    <property type="nucleotide sequence ID" value="NZ_MASW01000001.1"/>
</dbReference>